<dbReference type="EMBL" id="BLLK01000058">
    <property type="protein sequence ID" value="GFH57572.1"/>
    <property type="molecule type" value="Genomic_DNA"/>
</dbReference>
<evidence type="ECO:0000256" key="1">
    <source>
        <dbReference type="SAM" id="MobiDB-lite"/>
    </source>
</evidence>
<organism evidence="2 3">
    <name type="scientific">Chaetoceros tenuissimus</name>
    <dbReference type="NCBI Taxonomy" id="426638"/>
    <lineage>
        <taxon>Eukaryota</taxon>
        <taxon>Sar</taxon>
        <taxon>Stramenopiles</taxon>
        <taxon>Ochrophyta</taxon>
        <taxon>Bacillariophyta</taxon>
        <taxon>Coscinodiscophyceae</taxon>
        <taxon>Chaetocerotophycidae</taxon>
        <taxon>Chaetocerotales</taxon>
        <taxon>Chaetocerotaceae</taxon>
        <taxon>Chaetoceros</taxon>
    </lineage>
</organism>
<reference evidence="2 3" key="1">
    <citation type="journal article" date="2021" name="Sci. Rep.">
        <title>The genome of the diatom Chaetoceros tenuissimus carries an ancient integrated fragment of an extant virus.</title>
        <authorList>
            <person name="Hongo Y."/>
            <person name="Kimura K."/>
            <person name="Takaki Y."/>
            <person name="Yoshida Y."/>
            <person name="Baba S."/>
            <person name="Kobayashi G."/>
            <person name="Nagasaki K."/>
            <person name="Hano T."/>
            <person name="Tomaru Y."/>
        </authorList>
    </citation>
    <scope>NUCLEOTIDE SEQUENCE [LARGE SCALE GENOMIC DNA]</scope>
    <source>
        <strain evidence="2 3">NIES-3715</strain>
    </source>
</reference>
<gene>
    <name evidence="2" type="ORF">CTEN210_14048</name>
</gene>
<feature type="compositionally biased region" description="Polar residues" evidence="1">
    <location>
        <begin position="366"/>
        <end position="375"/>
    </location>
</feature>
<dbReference type="AlphaFoldDB" id="A0AAD3HBD3"/>
<feature type="region of interest" description="Disordered" evidence="1">
    <location>
        <begin position="275"/>
        <end position="296"/>
    </location>
</feature>
<comment type="caution">
    <text evidence="2">The sequence shown here is derived from an EMBL/GenBank/DDBJ whole genome shotgun (WGS) entry which is preliminary data.</text>
</comment>
<sequence>MEISEDKWKLGTNISKLITDRHWDLVEKRADLYEKVKRRGLLLKRDLKKQVIKQEKEDKQSLGSPDTHGQLPIHHVLNLTTANKRNPLTKRALEAVIRLNPLSLAHKDHEGYTPLHILLGRKIPSTTIVDTVIKMYPEALSITDNYGRTPLFLMVQNHIVQDKKDKEIPLFQFLLGVDELLRKEDTVKAITIACGPSTQFASPQNAQLIKGNELAFPQLYKAPANHRVPLYMIWHHAVGAKTELWRPYGGQGQKTNKMKVAIRFLKYAYMQKMNGHTKSNPGRMRGRARRASSAEEDSVLMRMLLKGSDKNYSSNASVTSAPIGSVKMNTQAEPFYDSAISPSEFEEDPKPMTDGELEAMRRKGNKNSLKASGTGSDAEVALPQRRNSLENPIESVKQMLGLRSSGTDDDSEASSDSSVSDLSSSIAASSLQNSSKGRTSYSSKKNDSDDPFRLVHAIVSLHNYLPCKDILDIVLEHCKADLEKREEGSGFIPLHIAIIEKAPSDVIQLLLKTNEETAKFQTQQERYPYHLAMAYGLDSKSTELIRNAYPDVENFKDPLNEIVFSPPPKEWGDNKNFQDDDVEDDGYEADIADRKLFKIDEHVLAMT</sequence>
<dbReference type="Gene3D" id="1.25.40.20">
    <property type="entry name" value="Ankyrin repeat-containing domain"/>
    <property type="match status" value="1"/>
</dbReference>
<keyword evidence="3" id="KW-1185">Reference proteome</keyword>
<evidence type="ECO:0000313" key="3">
    <source>
        <dbReference type="Proteomes" id="UP001054902"/>
    </source>
</evidence>
<protein>
    <submittedName>
        <fullName evidence="2">Uncharacterized protein</fullName>
    </submittedName>
</protein>
<feature type="compositionally biased region" description="Low complexity" evidence="1">
    <location>
        <begin position="414"/>
        <end position="435"/>
    </location>
</feature>
<accession>A0AAD3HBD3</accession>
<dbReference type="Proteomes" id="UP001054902">
    <property type="component" value="Unassembled WGS sequence"/>
</dbReference>
<dbReference type="InterPro" id="IPR036770">
    <property type="entry name" value="Ankyrin_rpt-contain_sf"/>
</dbReference>
<feature type="region of interest" description="Disordered" evidence="1">
    <location>
        <begin position="364"/>
        <end position="448"/>
    </location>
</feature>
<evidence type="ECO:0000313" key="2">
    <source>
        <dbReference type="EMBL" id="GFH57572.1"/>
    </source>
</evidence>
<proteinExistence type="predicted"/>
<name>A0AAD3HBD3_9STRA</name>